<dbReference type="EMBL" id="VCKW01000393">
    <property type="protein sequence ID" value="TMQ89657.1"/>
    <property type="molecule type" value="Genomic_DNA"/>
</dbReference>
<comment type="caution">
    <text evidence="2">The sequence shown here is derived from an EMBL/GenBank/DDBJ whole genome shotgun (WGS) entry which is preliminary data.</text>
</comment>
<keyword evidence="3" id="KW-1185">Reference proteome</keyword>
<feature type="region of interest" description="Disordered" evidence="1">
    <location>
        <begin position="91"/>
        <end position="118"/>
    </location>
</feature>
<gene>
    <name evidence="2" type="ORF">ETD83_38975</name>
</gene>
<feature type="compositionally biased region" description="Basic and acidic residues" evidence="1">
    <location>
        <begin position="100"/>
        <end position="118"/>
    </location>
</feature>
<organism evidence="2 3">
    <name type="scientific">Actinomadura soli</name>
    <dbReference type="NCBI Taxonomy" id="2508997"/>
    <lineage>
        <taxon>Bacteria</taxon>
        <taxon>Bacillati</taxon>
        <taxon>Actinomycetota</taxon>
        <taxon>Actinomycetes</taxon>
        <taxon>Streptosporangiales</taxon>
        <taxon>Thermomonosporaceae</taxon>
        <taxon>Actinomadura</taxon>
    </lineage>
</organism>
<dbReference type="Proteomes" id="UP000309174">
    <property type="component" value="Unassembled WGS sequence"/>
</dbReference>
<evidence type="ECO:0000313" key="3">
    <source>
        <dbReference type="Proteomes" id="UP000309174"/>
    </source>
</evidence>
<protein>
    <submittedName>
        <fullName evidence="2">Uncharacterized protein</fullName>
    </submittedName>
</protein>
<dbReference type="AlphaFoldDB" id="A0A5C4J0C5"/>
<proteinExistence type="predicted"/>
<feature type="compositionally biased region" description="Basic residues" evidence="1">
    <location>
        <begin position="12"/>
        <end position="22"/>
    </location>
</feature>
<feature type="region of interest" description="Disordered" evidence="1">
    <location>
        <begin position="1"/>
        <end position="22"/>
    </location>
</feature>
<evidence type="ECO:0000256" key="1">
    <source>
        <dbReference type="SAM" id="MobiDB-lite"/>
    </source>
</evidence>
<name>A0A5C4J0C5_9ACTN</name>
<evidence type="ECO:0000313" key="2">
    <source>
        <dbReference type="EMBL" id="TMQ89657.1"/>
    </source>
</evidence>
<sequence length="118" mass="12757">MDAQGTDTRAYPAHRRTGRQARHQALEIDVVVQAEEAAAAVAHRACLIVEEPPVTVHLEVGVAVVGADEAAAVRQVRLSVEAPETVVVTARNFGPHARRRADDRGGDEQRTEHRTGPQ</sequence>
<reference evidence="2 3" key="1">
    <citation type="submission" date="2019-05" db="EMBL/GenBank/DDBJ databases">
        <title>Draft genome sequence of Actinomadura sp. 14C53.</title>
        <authorList>
            <person name="Saricaoglu S."/>
            <person name="Isik K."/>
        </authorList>
    </citation>
    <scope>NUCLEOTIDE SEQUENCE [LARGE SCALE GENOMIC DNA]</scope>
    <source>
        <strain evidence="2 3">14C53</strain>
    </source>
</reference>
<accession>A0A5C4J0C5</accession>